<gene>
    <name evidence="1" type="ORF">TUM4630_13620</name>
</gene>
<dbReference type="RefSeq" id="WP_119978173.1">
    <property type="nucleotide sequence ID" value="NZ_BPFB01000012.1"/>
</dbReference>
<reference evidence="1 2" key="1">
    <citation type="submission" date="2021-05" db="EMBL/GenBank/DDBJ databases">
        <title>Molecular characterization for Shewanella algae harboring chromosomal blaOXA-55-like strains isolated from clinical and environment sample.</title>
        <authorList>
            <person name="Ohama Y."/>
            <person name="Aoki K."/>
            <person name="Harada S."/>
            <person name="Moriya K."/>
            <person name="Ishii Y."/>
            <person name="Tateda K."/>
        </authorList>
    </citation>
    <scope>NUCLEOTIDE SEQUENCE [LARGE SCALE GENOMIC DNA]</scope>
    <source>
        <strain evidence="1 2">LMG 23746</strain>
    </source>
</reference>
<keyword evidence="2" id="KW-1185">Reference proteome</keyword>
<comment type="caution">
    <text evidence="1">The sequence shown here is derived from an EMBL/GenBank/DDBJ whole genome shotgun (WGS) entry which is preliminary data.</text>
</comment>
<organism evidence="1 2">
    <name type="scientific">Shewanella algidipiscicola</name>
    <dbReference type="NCBI Taxonomy" id="614070"/>
    <lineage>
        <taxon>Bacteria</taxon>
        <taxon>Pseudomonadati</taxon>
        <taxon>Pseudomonadota</taxon>
        <taxon>Gammaproteobacteria</taxon>
        <taxon>Alteromonadales</taxon>
        <taxon>Shewanellaceae</taxon>
        <taxon>Shewanella</taxon>
    </lineage>
</organism>
<accession>A0ABQ4PD24</accession>
<dbReference type="Proteomes" id="UP000761574">
    <property type="component" value="Unassembled WGS sequence"/>
</dbReference>
<proteinExistence type="predicted"/>
<name>A0ABQ4PD24_9GAMM</name>
<evidence type="ECO:0000313" key="2">
    <source>
        <dbReference type="Proteomes" id="UP000761574"/>
    </source>
</evidence>
<sequence>MTTQTTAANGSQFEHPSFDLSNPQHLAMRKVIADLHWKHAAALQRGVLTTAARYRGMASGLEKAARFILKDDDLSWFCFRLVCSFEDMEELYRKRVGA</sequence>
<dbReference type="EMBL" id="BPFB01000012">
    <property type="protein sequence ID" value="GIU45462.1"/>
    <property type="molecule type" value="Genomic_DNA"/>
</dbReference>
<protein>
    <submittedName>
        <fullName evidence="1">Uncharacterized protein</fullName>
    </submittedName>
</protein>
<evidence type="ECO:0000313" key="1">
    <source>
        <dbReference type="EMBL" id="GIU45462.1"/>
    </source>
</evidence>